<dbReference type="AlphaFoldDB" id="A0A1V2UMB5"/>
<dbReference type="InterPro" id="IPR036079">
    <property type="entry name" value="ATPase_csu/dsu_sf"/>
</dbReference>
<dbReference type="PANTHER" id="PTHR38682">
    <property type="entry name" value="V-TYPE ATP SYNTHASE SUBUNIT C"/>
    <property type="match status" value="1"/>
</dbReference>
<dbReference type="Pfam" id="PF01992">
    <property type="entry name" value="vATP-synt_AC39"/>
    <property type="match status" value="1"/>
</dbReference>
<comment type="similarity">
    <text evidence="1">Belongs to the V-ATPase V0D/AC39 subunit family.</text>
</comment>
<dbReference type="STRING" id="53346.A5802_001748"/>
<dbReference type="PANTHER" id="PTHR38682:SF1">
    <property type="entry name" value="V-TYPE ATP SYNTHASE SUBUNIT C"/>
    <property type="match status" value="1"/>
</dbReference>
<dbReference type="RefSeq" id="WP_077151107.1">
    <property type="nucleotide sequence ID" value="NZ_CABMMO010000001.1"/>
</dbReference>
<evidence type="ECO:0000256" key="1">
    <source>
        <dbReference type="ARBA" id="ARBA00006709"/>
    </source>
</evidence>
<evidence type="ECO:0000313" key="5">
    <source>
        <dbReference type="Proteomes" id="UP000189299"/>
    </source>
</evidence>
<dbReference type="OrthoDB" id="1653at2"/>
<accession>A0A1V2UMB5</accession>
<dbReference type="InterPro" id="IPR002843">
    <property type="entry name" value="ATPase_V0-cplx_csu/dsu"/>
</dbReference>
<evidence type="ECO:0000256" key="3">
    <source>
        <dbReference type="ARBA" id="ARBA00023065"/>
    </source>
</evidence>
<sequence>MDYHELNPLIRGRELELLSKEDFDRMIQTKSLDALGEMLKTTIYHPYIYEGFERDFEENLLAESGKLFTWLKESAPEPEVVWVYTMRYTFHNLKVLTKAEMTGKNLDHLYRNDGFYSCEALKQAIHTQASTELPSQLMDSIREVHEYCEESSVLQGIDVIYDRYFLTEQRRLGEKLGYPELLEEIIAFIDLTNITTMARGILQQRSSGFMTAVLSSSGSIPKETFLSFVKSELDTYLNFLQTADYRQLIEPAIHEGELDFVRLEQIKDDYLSSLYEAAQTQAFGPLPLLAFLNAKEIESKNLRLLVIGKKNHFDNETIRERVRQVYDA</sequence>
<evidence type="ECO:0000313" key="4">
    <source>
        <dbReference type="EMBL" id="ONN44654.1"/>
    </source>
</evidence>
<organism evidence="4 5">
    <name type="scientific">Enterococcus mundtii</name>
    <dbReference type="NCBI Taxonomy" id="53346"/>
    <lineage>
        <taxon>Bacteria</taxon>
        <taxon>Bacillati</taxon>
        <taxon>Bacillota</taxon>
        <taxon>Bacilli</taxon>
        <taxon>Lactobacillales</taxon>
        <taxon>Enterococcaceae</taxon>
        <taxon>Enterococcus</taxon>
    </lineage>
</organism>
<dbReference type="SUPFAM" id="SSF103486">
    <property type="entry name" value="V-type ATP synthase subunit C"/>
    <property type="match status" value="1"/>
</dbReference>
<keyword evidence="2" id="KW-0813">Transport</keyword>
<dbReference type="EMBL" id="MSTR01000001">
    <property type="protein sequence ID" value="ONN44654.1"/>
    <property type="molecule type" value="Genomic_DNA"/>
</dbReference>
<comment type="caution">
    <text evidence="4">The sequence shown here is derived from an EMBL/GenBank/DDBJ whole genome shotgun (WGS) entry which is preliminary data.</text>
</comment>
<dbReference type="GO" id="GO:0046961">
    <property type="term" value="F:proton-transporting ATPase activity, rotational mechanism"/>
    <property type="evidence" value="ECO:0007669"/>
    <property type="project" value="InterPro"/>
</dbReference>
<dbReference type="InterPro" id="IPR035067">
    <property type="entry name" value="V-type_ATPase_csu/dsu"/>
</dbReference>
<reference evidence="4 5" key="1">
    <citation type="submission" date="2016-12" db="EMBL/GenBank/DDBJ databases">
        <authorList>
            <person name="Song W.-J."/>
            <person name="Kurnit D.M."/>
        </authorList>
    </citation>
    <scope>NUCLEOTIDE SEQUENCE [LARGE SCALE GENOMIC DNA]</scope>
    <source>
        <strain evidence="4 5">CGB1038-1_S1</strain>
    </source>
</reference>
<name>A0A1V2UMB5_ENTMU</name>
<dbReference type="InterPro" id="IPR050873">
    <property type="entry name" value="V-ATPase_V0D/AC39_subunit"/>
</dbReference>
<proteinExistence type="inferred from homology"/>
<keyword evidence="3" id="KW-0406">Ion transport</keyword>
<protein>
    <submittedName>
        <fullName evidence="4">V-type ATP synthase subunit C</fullName>
    </submittedName>
</protein>
<dbReference type="Proteomes" id="UP000189299">
    <property type="component" value="Unassembled WGS sequence"/>
</dbReference>
<dbReference type="Gene3D" id="1.20.1690.10">
    <property type="entry name" value="V-type ATP synthase subunit C domain"/>
    <property type="match status" value="2"/>
</dbReference>
<dbReference type="Gene3D" id="1.10.132.50">
    <property type="entry name" value="ATP synthase (C/AC39) subunit, domain 3"/>
    <property type="match status" value="1"/>
</dbReference>
<gene>
    <name evidence="4" type="ORF">BTN92_00535</name>
</gene>
<dbReference type="InterPro" id="IPR044911">
    <property type="entry name" value="V-type_ATPase_csu/dsu_dom_3"/>
</dbReference>
<evidence type="ECO:0000256" key="2">
    <source>
        <dbReference type="ARBA" id="ARBA00022448"/>
    </source>
</evidence>